<reference evidence="11" key="1">
    <citation type="submission" date="2018-06" db="EMBL/GenBank/DDBJ databases">
        <authorList>
            <person name="Zhirakovskaya E."/>
        </authorList>
    </citation>
    <scope>NUCLEOTIDE SEQUENCE</scope>
</reference>
<name>A0A3B0TKX5_9ZZZZ</name>
<keyword evidence="5" id="KW-0169">Cobalamin biosynthesis</keyword>
<dbReference type="InterPro" id="IPR015424">
    <property type="entry name" value="PyrdxlP-dep_Trfase"/>
</dbReference>
<comment type="catalytic activity">
    <reaction evidence="9">
        <text>O-phospho-L-threonine + H(+) = (R)-1-aminopropan-2-yl phosphate + CO2</text>
        <dbReference type="Rhea" id="RHEA:11492"/>
        <dbReference type="ChEBI" id="CHEBI:15378"/>
        <dbReference type="ChEBI" id="CHEBI:16526"/>
        <dbReference type="ChEBI" id="CHEBI:58563"/>
        <dbReference type="ChEBI" id="CHEBI:58675"/>
        <dbReference type="EC" id="4.1.1.81"/>
    </reaction>
</comment>
<organism evidence="11">
    <name type="scientific">hydrothermal vent metagenome</name>
    <dbReference type="NCBI Taxonomy" id="652676"/>
    <lineage>
        <taxon>unclassified sequences</taxon>
        <taxon>metagenomes</taxon>
        <taxon>ecological metagenomes</taxon>
    </lineage>
</organism>
<keyword evidence="6" id="KW-0663">Pyridoxal phosphate</keyword>
<evidence type="ECO:0000256" key="3">
    <source>
        <dbReference type="ARBA" id="ARBA00004953"/>
    </source>
</evidence>
<gene>
    <name evidence="11" type="ORF">MNBD_ALPHA09-71</name>
</gene>
<dbReference type="PANTHER" id="PTHR42885">
    <property type="entry name" value="HISTIDINOL-PHOSPHATE AMINOTRANSFERASE-RELATED"/>
    <property type="match status" value="1"/>
</dbReference>
<dbReference type="InterPro" id="IPR015421">
    <property type="entry name" value="PyrdxlP-dep_Trfase_major"/>
</dbReference>
<keyword evidence="7 11" id="KW-0456">Lyase</keyword>
<dbReference type="EMBL" id="UOEM01000067">
    <property type="protein sequence ID" value="VAW13977.1"/>
    <property type="molecule type" value="Genomic_DNA"/>
</dbReference>
<evidence type="ECO:0000256" key="4">
    <source>
        <dbReference type="ARBA" id="ARBA00012285"/>
    </source>
</evidence>
<sequence length="362" mass="38543">MMIEEQEFEGMTTMPMPELVRGVEHGGDLAAATAAFGTPPDGWLDLSTGINPNAYPMPDLPPRLWSARPDAHALERLCEVARAAYGVAQNAALIATPGAQAAISMLPRIVEPQRKVAVISPTFAEHARAWSMAGHLVREVPHLPRAGDVDIVVLCNPDTPTGRFFDQNELLAMADDLGVGGGMLVVDESNIDPRPRQSLAGDAPHPALAVIRSFGKFYGLAGVRLGFAFGARRLMGRLEAALGPWAVSGPAIAIGTTALGDEAWAKAMGHQIIDQAHRLDKLLTGHGLKVLGGTPLFRLVSLPNALRSRDGLARQGIWTRSFGFAPQWLRLGLPANDAELARLGRALTALAAEDPHAYPGET</sequence>
<evidence type="ECO:0000256" key="8">
    <source>
        <dbReference type="ARBA" id="ARBA00029996"/>
    </source>
</evidence>
<evidence type="ECO:0000256" key="9">
    <source>
        <dbReference type="ARBA" id="ARBA00048531"/>
    </source>
</evidence>
<dbReference type="Gene3D" id="3.40.640.10">
    <property type="entry name" value="Type I PLP-dependent aspartate aminotransferase-like (Major domain)"/>
    <property type="match status" value="1"/>
</dbReference>
<dbReference type="CDD" id="cd00609">
    <property type="entry name" value="AAT_like"/>
    <property type="match status" value="1"/>
</dbReference>
<evidence type="ECO:0000256" key="6">
    <source>
        <dbReference type="ARBA" id="ARBA00022898"/>
    </source>
</evidence>
<dbReference type="NCBIfam" id="TIGR01140">
    <property type="entry name" value="L_thr_O3P_dcar"/>
    <property type="match status" value="1"/>
</dbReference>
<dbReference type="GO" id="GO:0030170">
    <property type="term" value="F:pyridoxal phosphate binding"/>
    <property type="evidence" value="ECO:0007669"/>
    <property type="project" value="InterPro"/>
</dbReference>
<dbReference type="AlphaFoldDB" id="A0A3B0TKX5"/>
<evidence type="ECO:0000256" key="1">
    <source>
        <dbReference type="ARBA" id="ARBA00001933"/>
    </source>
</evidence>
<protein>
    <recommendedName>
        <fullName evidence="4">threonine-phosphate decarboxylase</fullName>
        <ecNumber evidence="4">4.1.1.81</ecNumber>
    </recommendedName>
    <alternativeName>
        <fullName evidence="8">L-threonine-O-3-phosphate decarboxylase</fullName>
    </alternativeName>
</protein>
<comment type="pathway">
    <text evidence="3">Cofactor biosynthesis; adenosylcobalamin biosynthesis.</text>
</comment>
<dbReference type="SUPFAM" id="SSF53383">
    <property type="entry name" value="PLP-dependent transferases"/>
    <property type="match status" value="1"/>
</dbReference>
<feature type="domain" description="Aminotransferase class I/classII large" evidence="10">
    <location>
        <begin position="85"/>
        <end position="342"/>
    </location>
</feature>
<evidence type="ECO:0000313" key="11">
    <source>
        <dbReference type="EMBL" id="VAW13977.1"/>
    </source>
</evidence>
<dbReference type="InterPro" id="IPR015422">
    <property type="entry name" value="PyrdxlP-dep_Trfase_small"/>
</dbReference>
<evidence type="ECO:0000256" key="7">
    <source>
        <dbReference type="ARBA" id="ARBA00023239"/>
    </source>
</evidence>
<dbReference type="GO" id="GO:0009236">
    <property type="term" value="P:cobalamin biosynthetic process"/>
    <property type="evidence" value="ECO:0007669"/>
    <property type="project" value="UniProtKB-UniPathway"/>
</dbReference>
<evidence type="ECO:0000256" key="5">
    <source>
        <dbReference type="ARBA" id="ARBA00022573"/>
    </source>
</evidence>
<evidence type="ECO:0000259" key="10">
    <source>
        <dbReference type="Pfam" id="PF00155"/>
    </source>
</evidence>
<dbReference type="GO" id="GO:0048472">
    <property type="term" value="F:threonine-phosphate decarboxylase activity"/>
    <property type="evidence" value="ECO:0007669"/>
    <property type="project" value="UniProtKB-EC"/>
</dbReference>
<dbReference type="PANTHER" id="PTHR42885:SF1">
    <property type="entry name" value="THREONINE-PHOSPHATE DECARBOXYLASE"/>
    <property type="match status" value="1"/>
</dbReference>
<comment type="cofactor">
    <cofactor evidence="1">
        <name>pyridoxal 5'-phosphate</name>
        <dbReference type="ChEBI" id="CHEBI:597326"/>
    </cofactor>
</comment>
<dbReference type="Pfam" id="PF00155">
    <property type="entry name" value="Aminotran_1_2"/>
    <property type="match status" value="1"/>
</dbReference>
<dbReference type="Gene3D" id="3.90.1150.10">
    <property type="entry name" value="Aspartate Aminotransferase, domain 1"/>
    <property type="match status" value="1"/>
</dbReference>
<evidence type="ECO:0000256" key="2">
    <source>
        <dbReference type="ARBA" id="ARBA00003444"/>
    </source>
</evidence>
<comment type="function">
    <text evidence="2">Decarboxylates L-threonine-O-3-phosphate to yield (R)-1-amino-2-propanol O-2-phosphate, the precursor for the linkage between the nucleotide loop and the corrin ring in cobalamin.</text>
</comment>
<proteinExistence type="predicted"/>
<dbReference type="UniPathway" id="UPA00148"/>
<accession>A0A3B0TKX5</accession>
<dbReference type="InterPro" id="IPR004839">
    <property type="entry name" value="Aminotransferase_I/II_large"/>
</dbReference>
<dbReference type="InterPro" id="IPR005860">
    <property type="entry name" value="CobD"/>
</dbReference>
<dbReference type="EC" id="4.1.1.81" evidence="4"/>